<protein>
    <submittedName>
        <fullName evidence="1">Uncharacterized protein</fullName>
    </submittedName>
</protein>
<organism evidence="1 2">
    <name type="scientific">Neophaeococcomyces mojaviensis</name>
    <dbReference type="NCBI Taxonomy" id="3383035"/>
    <lineage>
        <taxon>Eukaryota</taxon>
        <taxon>Fungi</taxon>
        <taxon>Dikarya</taxon>
        <taxon>Ascomycota</taxon>
        <taxon>Pezizomycotina</taxon>
        <taxon>Eurotiomycetes</taxon>
        <taxon>Chaetothyriomycetidae</taxon>
        <taxon>Chaetothyriales</taxon>
        <taxon>Chaetothyriales incertae sedis</taxon>
        <taxon>Neophaeococcomyces</taxon>
    </lineage>
</organism>
<name>A0ACC3AFH3_9EURO</name>
<proteinExistence type="predicted"/>
<keyword evidence="2" id="KW-1185">Reference proteome</keyword>
<reference evidence="1" key="1">
    <citation type="submission" date="2022-10" db="EMBL/GenBank/DDBJ databases">
        <title>Culturing micro-colonial fungi from biological soil crusts in the Mojave desert and describing Neophaeococcomyces mojavensis, and introducing the new genera and species Taxawa tesnikishii.</title>
        <authorList>
            <person name="Kurbessoian T."/>
            <person name="Stajich J.E."/>
        </authorList>
    </citation>
    <scope>NUCLEOTIDE SEQUENCE</scope>
    <source>
        <strain evidence="1">JES_112</strain>
    </source>
</reference>
<comment type="caution">
    <text evidence="1">The sequence shown here is derived from an EMBL/GenBank/DDBJ whole genome shotgun (WGS) entry which is preliminary data.</text>
</comment>
<sequence>MEQDTYQDQASIAAPAAEVAGQSRVGRQIAATRKSRTRNWPEESTHYERFSSLEDYKATIGDSVYTIGKGMSSGRNLLAYFDDQGDTPLLKFNIRCEQGRSKKLWPNYPHPSDALIPVGTTLAQVCSRYPLHCWADGLRIFMAENWSAEQIWHCLPHDARNEGASVRKWNYLQQAMGREADKMYEEDENTPRVVIKRKKEEPESEVYDEEEDSEEVDEEGDEEDAVEDELQAASSMTFEPSGTTVGASNFLSPSTYTSATFAPNTLPDLQQETNFLMSAEYVPHMTFTDMAAGDSDLDLNLNPGYDSYLPSTTFSQSPQLGSGQDFADSGLGIGDFTGPLNLDYQDPQLGIAQDFSTLSPQSSLFQYSYQCDSSLSPDMDATQNQYNPYSQSQSSPIQTSYAPQVYQQPFQDYQSPYFRLKAKNDLAALQWPPQNAGYVPQYPPYPPNQPNNFQATMSPLMTVPAYSHAPPTMAATQQPMQPQYLTTQQHTGWPVMWDASGVVTNNISSSDIVPSIEADNLFPPQNFADGSRRFSQQSIGEDGSSKGSPKKRKAPNHATEASEEGHKRSKTTPTSARGGAMPKQK</sequence>
<evidence type="ECO:0000313" key="1">
    <source>
        <dbReference type="EMBL" id="KAJ9661137.1"/>
    </source>
</evidence>
<accession>A0ACC3AFH3</accession>
<evidence type="ECO:0000313" key="2">
    <source>
        <dbReference type="Proteomes" id="UP001172386"/>
    </source>
</evidence>
<dbReference type="Proteomes" id="UP001172386">
    <property type="component" value="Unassembled WGS sequence"/>
</dbReference>
<dbReference type="EMBL" id="JAPDRQ010000025">
    <property type="protein sequence ID" value="KAJ9661137.1"/>
    <property type="molecule type" value="Genomic_DNA"/>
</dbReference>
<gene>
    <name evidence="1" type="ORF">H2198_002081</name>
</gene>